<dbReference type="Proteomes" id="UP000628442">
    <property type="component" value="Unassembled WGS sequence"/>
</dbReference>
<accession>A0A411WSN2</accession>
<dbReference type="InterPro" id="IPR056823">
    <property type="entry name" value="TEN-like_YD-shell"/>
</dbReference>
<dbReference type="Pfam" id="PF05593">
    <property type="entry name" value="RHS_repeat"/>
    <property type="match status" value="2"/>
</dbReference>
<evidence type="ECO:0000259" key="4">
    <source>
        <dbReference type="Pfam" id="PF20148"/>
    </source>
</evidence>
<organism evidence="6 9">
    <name type="scientific">Pseudoduganella albidiflava</name>
    <dbReference type="NCBI Taxonomy" id="321983"/>
    <lineage>
        <taxon>Bacteria</taxon>
        <taxon>Pseudomonadati</taxon>
        <taxon>Pseudomonadota</taxon>
        <taxon>Betaproteobacteria</taxon>
        <taxon>Burkholderiales</taxon>
        <taxon>Oxalobacteraceae</taxon>
        <taxon>Telluria group</taxon>
        <taxon>Pseudoduganella</taxon>
    </lineage>
</organism>
<dbReference type="InterPro" id="IPR050708">
    <property type="entry name" value="T6SS_VgrG/RHS"/>
</dbReference>
<evidence type="ECO:0000313" key="6">
    <source>
        <dbReference type="EMBL" id="GGY45224.1"/>
    </source>
</evidence>
<feature type="compositionally biased region" description="Basic and acidic residues" evidence="2">
    <location>
        <begin position="301"/>
        <end position="327"/>
    </location>
</feature>
<name>A0A411WSN2_9BURK</name>
<dbReference type="Proteomes" id="UP000292307">
    <property type="component" value="Chromosome"/>
</dbReference>
<evidence type="ECO:0000256" key="1">
    <source>
        <dbReference type="ARBA" id="ARBA00022737"/>
    </source>
</evidence>
<dbReference type="InterPro" id="IPR001826">
    <property type="entry name" value="RHS"/>
</dbReference>
<dbReference type="InterPro" id="IPR045351">
    <property type="entry name" value="DUF6531"/>
</dbReference>
<evidence type="ECO:0000256" key="2">
    <source>
        <dbReference type="SAM" id="MobiDB-lite"/>
    </source>
</evidence>
<evidence type="ECO:0000259" key="5">
    <source>
        <dbReference type="Pfam" id="PF25023"/>
    </source>
</evidence>
<dbReference type="InterPro" id="IPR031325">
    <property type="entry name" value="RHS_repeat"/>
</dbReference>
<evidence type="ECO:0000313" key="8">
    <source>
        <dbReference type="Proteomes" id="UP000292307"/>
    </source>
</evidence>
<evidence type="ECO:0000313" key="7">
    <source>
        <dbReference type="EMBL" id="QBH99486.1"/>
    </source>
</evidence>
<reference evidence="6" key="1">
    <citation type="journal article" date="2014" name="Int. J. Syst. Evol. Microbiol.">
        <title>Complete genome sequence of Corynebacterium casei LMG S-19264T (=DSM 44701T), isolated from a smear-ripened cheese.</title>
        <authorList>
            <consortium name="US DOE Joint Genome Institute (JGI-PGF)"/>
            <person name="Walter F."/>
            <person name="Albersmeier A."/>
            <person name="Kalinowski J."/>
            <person name="Ruckert C."/>
        </authorList>
    </citation>
    <scope>NUCLEOTIDE SEQUENCE</scope>
    <source>
        <strain evidence="6">KCTC 12343</strain>
    </source>
</reference>
<feature type="domain" description="DUF6531" evidence="4">
    <location>
        <begin position="341"/>
        <end position="413"/>
    </location>
</feature>
<dbReference type="NCBIfam" id="TIGR03696">
    <property type="entry name" value="Rhs_assc_core"/>
    <property type="match status" value="1"/>
</dbReference>
<protein>
    <submittedName>
        <fullName evidence="7">DUF4150 domain-containing protein</fullName>
    </submittedName>
</protein>
<proteinExistence type="predicted"/>
<dbReference type="RefSeq" id="WP_131143642.1">
    <property type="nucleotide sequence ID" value="NZ_BMWV01000006.1"/>
</dbReference>
<dbReference type="Pfam" id="PF20148">
    <property type="entry name" value="DUF6531"/>
    <property type="match status" value="1"/>
</dbReference>
<feature type="domain" description="RHS protein conserved region" evidence="3">
    <location>
        <begin position="1456"/>
        <end position="1490"/>
    </location>
</feature>
<dbReference type="EMBL" id="CP036401">
    <property type="protein sequence ID" value="QBH99486.1"/>
    <property type="molecule type" value="Genomic_DNA"/>
</dbReference>
<sequence length="1692" mass="186313">MAHETVTKSKRFYCVSTLPDICKTPVGSTVVPIPYTITGEFADAQAVSANVKTHGEPAFLHGRSFIPAVKGDERGTLGGIKSGTNLKKVESLGNSSTKGANGTQTVQESRFVWMNNRNTIGRIYERGVQAPRSRLQRLGDWLKEGAKDAAQYYKDNVSADMHDIGQAGMDKGGDLMTASAATGVAGLAVGATGVGAPVAAAMGTVAGVGGATGGVMLSGGYALDSTAAVLDQAADLILTGKTPDWAGTAAGIASSGVENLALNRIKRFGGGIMKLLPFGGKGKPGSTPAPAKPPAKAGGGNDKDGHDGGKTKQQKKPKDDKPSDCCPKDGAPGGKPVKSAHPVHFGTGEEILPQTDFVLDGPTPLDWTRIYRSGSETEDWGLLGARWATPHTSSLSICAQGTIYHEASGRALRLPALAPGEQHDHRAEGFVLRRDSDMQFTLTWRDGSTDTFVLGCDGWLPHGYDGVNAMLKPRDPVRTQRFHLTRRAERDGTGITIERFQQARPDEVLLRVRTDDGMVIEALRDAWLPAELEADRPAAPRIGQVDQVFADGTRVCHVRYRYEADVPVVPPADTAAGSFDALPVRCDLVEQFNIAGQSRTYAYEHHLLVRYTTYSGFAHGLHWISLAALRERWSGTTLDDARLAERNPIALHNSYQARAVRTTTADGRNEVAIAYLDEDTTRVTEPDGGVLEYTFNASWLATSVRRIGPDGSVRPLGRREWDRDGMLLADIDADGAETRYGYDAAGNLTTVTDAQGHVTRISYGPDNLPVAVIDALGHATHSRYDAAGRLVERTDALGRRTGYAYDDKGRLDTVTDAKGGNKRLAYDSAGRLASYTDCSGFTSRYHYDEASRLAEQVDAMGNTTRYRYDTMGRVVEVVHPDGTTEGFDYDADSNLLAHIDGKGQRMRYRYDGHGLLVERIDAKEQTLGYRYDKALRVTELVNGNDESYFFTYDAEGRLTSETGFDGKVTKYIYSNAGHLMASECAGVRTDFARDALGRLLAKSNADGAVRYAYDALGRLIATSTREAEHRFMYDPVGQLIDERAAYSPGPALLPGQEVEPIAAFTMTHAYDELGNRIQTILPNGRRIDTLRYGSGHWHGTLWQGRTLVDLERDHLHRETVRELGSGRERLTERRSYDPQSRLSGFSLDLGSKRLRERLYEYDATGNLVHIDDKVRGSIRYTYDPLGQLLSAVQPGLTETFAFDPAGNLLDPGPAAASASAPASAPIDTRQVLRELDEQPSPGTRPPARLAKVTHNLLLQYMGYAYEYDVQGNTVVKRPRLAATANEEGVLTFSYDADNRLTTAVRSFPNSRVVARYSYDAFGRRIAKRVDEQRWVEGEEPPPVGQAHTGKLTLFVWDGDVMVQEVLADKTVTYIYEPDSFVPLARVESVGGGETYHPSDINIQRIGDGQFLDGQAIQDTHVRIWRLHTQLEHENCHRKNWQKILVDAKNHAPSDHILHYQCDYMGTAQELIGENGTAAWTARYRTWGRLSQKFVQHVDQPLRFQGQYEDSETRLFYNRHRYYDPDSARYVTQDPIGLLGGENSYIYAPNPTLWADPLGLAAGKARPASGWNYNNMPNIPGMQKHHVIPQQWQKHPAMQKSGINIHDPKNIIYLPCDEKNHPTRTVHKGSHPGYSVVIAEELTDIDMRGRESGWGQAQYKSAIEDLITEKRVQLRRGEIMLNKNSKRSNSCLL</sequence>
<dbReference type="Gene3D" id="2.180.10.10">
    <property type="entry name" value="RHS repeat-associated core"/>
    <property type="match status" value="3"/>
</dbReference>
<dbReference type="OrthoDB" id="8553452at2"/>
<dbReference type="SUPFAM" id="SSF69304">
    <property type="entry name" value="Tricorn protease N-terminal domain"/>
    <property type="match status" value="1"/>
</dbReference>
<dbReference type="Pfam" id="PF03527">
    <property type="entry name" value="RHS"/>
    <property type="match status" value="1"/>
</dbReference>
<feature type="domain" description="Teneurin-like YD-shell" evidence="5">
    <location>
        <begin position="900"/>
        <end position="1034"/>
    </location>
</feature>
<keyword evidence="8" id="KW-1185">Reference proteome</keyword>
<dbReference type="EMBL" id="BMWV01000006">
    <property type="protein sequence ID" value="GGY45224.1"/>
    <property type="molecule type" value="Genomic_DNA"/>
</dbReference>
<evidence type="ECO:0000259" key="3">
    <source>
        <dbReference type="Pfam" id="PF03527"/>
    </source>
</evidence>
<dbReference type="InterPro" id="IPR032871">
    <property type="entry name" value="AHH_dom_containing"/>
</dbReference>
<reference evidence="7 8" key="2">
    <citation type="submission" date="2019-02" db="EMBL/GenBank/DDBJ databases">
        <title>Draft Genome Sequences of Six Type Strains of the Genus Massilia.</title>
        <authorList>
            <person name="Miess H."/>
            <person name="Frediansyhah A."/>
            <person name="Gross H."/>
        </authorList>
    </citation>
    <scope>NUCLEOTIDE SEQUENCE [LARGE SCALE GENOMIC DNA]</scope>
    <source>
        <strain evidence="7 8">DSM 17472</strain>
    </source>
</reference>
<dbReference type="PANTHER" id="PTHR32305">
    <property type="match status" value="1"/>
</dbReference>
<dbReference type="InterPro" id="IPR022385">
    <property type="entry name" value="Rhs_assc_core"/>
</dbReference>
<keyword evidence="1" id="KW-0677">Repeat</keyword>
<feature type="compositionally biased region" description="Low complexity" evidence="2">
    <location>
        <begin position="279"/>
        <end position="289"/>
    </location>
</feature>
<dbReference type="Pfam" id="PF13665">
    <property type="entry name" value="Tox-PAAR-like"/>
    <property type="match status" value="1"/>
</dbReference>
<evidence type="ECO:0000313" key="9">
    <source>
        <dbReference type="Proteomes" id="UP000628442"/>
    </source>
</evidence>
<dbReference type="Gene3D" id="3.90.930.1">
    <property type="match status" value="1"/>
</dbReference>
<dbReference type="PRINTS" id="PR00394">
    <property type="entry name" value="RHSPROTEIN"/>
</dbReference>
<gene>
    <name evidence="7" type="ORF">EYF70_00515</name>
    <name evidence="6" type="ORF">GCM10007387_29030</name>
</gene>
<dbReference type="InterPro" id="IPR006530">
    <property type="entry name" value="YD"/>
</dbReference>
<dbReference type="Pfam" id="PF14412">
    <property type="entry name" value="AHH"/>
    <property type="match status" value="1"/>
</dbReference>
<reference evidence="6" key="3">
    <citation type="submission" date="2022-12" db="EMBL/GenBank/DDBJ databases">
        <authorList>
            <person name="Sun Q."/>
            <person name="Kim S."/>
        </authorList>
    </citation>
    <scope>NUCLEOTIDE SEQUENCE</scope>
    <source>
        <strain evidence="6">KCTC 12343</strain>
    </source>
</reference>
<feature type="domain" description="Teneurin-like YD-shell" evidence="5">
    <location>
        <begin position="783"/>
        <end position="898"/>
    </location>
</feature>
<dbReference type="NCBIfam" id="TIGR01643">
    <property type="entry name" value="YD_repeat_2x"/>
    <property type="match status" value="9"/>
</dbReference>
<dbReference type="Pfam" id="PF25023">
    <property type="entry name" value="TEN_YD-shell"/>
    <property type="match status" value="2"/>
</dbReference>
<dbReference type="PANTHER" id="PTHR32305:SF15">
    <property type="entry name" value="PROTEIN RHSA-RELATED"/>
    <property type="match status" value="1"/>
</dbReference>
<feature type="region of interest" description="Disordered" evidence="2">
    <location>
        <begin position="279"/>
        <end position="343"/>
    </location>
</feature>